<dbReference type="Proteomes" id="UP000186391">
    <property type="component" value="Unassembled WGS sequence"/>
</dbReference>
<organism evidence="10 11">
    <name type="scientific">Fischerella major NIES-592</name>
    <dbReference type="NCBI Taxonomy" id="210994"/>
    <lineage>
        <taxon>Bacteria</taxon>
        <taxon>Bacillati</taxon>
        <taxon>Cyanobacteriota</taxon>
        <taxon>Cyanophyceae</taxon>
        <taxon>Nostocales</taxon>
        <taxon>Hapalosiphonaceae</taxon>
        <taxon>Fischerella</taxon>
    </lineage>
</organism>
<dbReference type="AlphaFoldDB" id="A0A1U7H4S3"/>
<evidence type="ECO:0000256" key="7">
    <source>
        <dbReference type="ARBA" id="ARBA00055745"/>
    </source>
</evidence>
<accession>A0A1U7H4S3</accession>
<dbReference type="SUPFAM" id="SSF47384">
    <property type="entry name" value="Homodimeric domain of signal transducing histidine kinase"/>
    <property type="match status" value="1"/>
</dbReference>
<keyword evidence="3" id="KW-0597">Phosphoprotein</keyword>
<evidence type="ECO:0000256" key="8">
    <source>
        <dbReference type="SAM" id="Phobius"/>
    </source>
</evidence>
<dbReference type="InterPro" id="IPR003594">
    <property type="entry name" value="HATPase_dom"/>
</dbReference>
<dbReference type="Gene3D" id="1.10.287.130">
    <property type="match status" value="1"/>
</dbReference>
<dbReference type="Pfam" id="PF00512">
    <property type="entry name" value="HisKA"/>
    <property type="match status" value="1"/>
</dbReference>
<dbReference type="RefSeq" id="WP_073554679.1">
    <property type="nucleotide sequence ID" value="NZ_MRCA01000001.1"/>
</dbReference>
<dbReference type="InterPro" id="IPR004358">
    <property type="entry name" value="Sig_transdc_His_kin-like_C"/>
</dbReference>
<keyword evidence="11" id="KW-1185">Reference proteome</keyword>
<dbReference type="FunFam" id="3.30.565.10:FF:000006">
    <property type="entry name" value="Sensor histidine kinase WalK"/>
    <property type="match status" value="1"/>
</dbReference>
<name>A0A1U7H4S3_9CYAN</name>
<evidence type="ECO:0000313" key="10">
    <source>
        <dbReference type="EMBL" id="OKH16275.1"/>
    </source>
</evidence>
<sequence length="466" mass="51966">MAWATDLTQISNLRFNRLRNRLLLFYFLAITAILVFFATTIYVLVSRDRQQQFDQQLQQIGTSAAGIWEVVQHEYEELTTQPEYAAYRRTLPHDRQGQLLPIALVQLMGKYQMDTAPPLVPGTLLDATYGIAWYTPTRELLIYEGILFNLPLPDQIPAEGLFVSRDKTRSFLQPVYKASQQSGQELVGYVAVTGTLAELETELAHLRANLLLGVAIVAGLVVLAGWWLTRQSIAPVATSLAQLKQFTADASHELRTPLTAIQASAEVLQSHPERIHPGDIEKVTAIATAATRMGHLLKDLLLIARLDAQAPDQRGWHVIDLDELLEDLVELHRDRAQAAQLMLTYQSQATAKVYGDAEQLQRLFANLLSNALQYTLTGGTITVTLQQAGKAVLVRVQDTGIGIAPADLPHVFDRFWRTEEARHHYRDGSGLGLAIAKTIVERHHGHISVQSQPHQGTCFEVKLPCR</sequence>
<dbReference type="EC" id="2.7.13.3" evidence="2"/>
<gene>
    <name evidence="10" type="ORF">NIES592_01100</name>
</gene>
<evidence type="ECO:0000259" key="9">
    <source>
        <dbReference type="PROSITE" id="PS50109"/>
    </source>
</evidence>
<evidence type="ECO:0000256" key="6">
    <source>
        <dbReference type="ARBA" id="ARBA00023012"/>
    </source>
</evidence>
<dbReference type="SMART" id="SM00387">
    <property type="entry name" value="HATPase_c"/>
    <property type="match status" value="1"/>
</dbReference>
<feature type="transmembrane region" description="Helical" evidence="8">
    <location>
        <begin position="23"/>
        <end position="45"/>
    </location>
</feature>
<evidence type="ECO:0000256" key="1">
    <source>
        <dbReference type="ARBA" id="ARBA00000085"/>
    </source>
</evidence>
<dbReference type="PANTHER" id="PTHR43711">
    <property type="entry name" value="TWO-COMPONENT HISTIDINE KINASE"/>
    <property type="match status" value="1"/>
</dbReference>
<keyword evidence="5 10" id="KW-0418">Kinase</keyword>
<protein>
    <recommendedName>
        <fullName evidence="2">histidine kinase</fullName>
        <ecNumber evidence="2">2.7.13.3</ecNumber>
    </recommendedName>
</protein>
<evidence type="ECO:0000256" key="4">
    <source>
        <dbReference type="ARBA" id="ARBA00022679"/>
    </source>
</evidence>
<feature type="transmembrane region" description="Helical" evidence="8">
    <location>
        <begin position="210"/>
        <end position="228"/>
    </location>
</feature>
<evidence type="ECO:0000256" key="2">
    <source>
        <dbReference type="ARBA" id="ARBA00012438"/>
    </source>
</evidence>
<comment type="catalytic activity">
    <reaction evidence="1">
        <text>ATP + protein L-histidine = ADP + protein N-phospho-L-histidine.</text>
        <dbReference type="EC" id="2.7.13.3"/>
    </reaction>
</comment>
<evidence type="ECO:0000256" key="3">
    <source>
        <dbReference type="ARBA" id="ARBA00022553"/>
    </source>
</evidence>
<dbReference type="PROSITE" id="PS50109">
    <property type="entry name" value="HIS_KIN"/>
    <property type="match status" value="1"/>
</dbReference>
<keyword evidence="8" id="KW-1133">Transmembrane helix</keyword>
<dbReference type="PRINTS" id="PR00344">
    <property type="entry name" value="BCTRLSENSOR"/>
</dbReference>
<dbReference type="InterPro" id="IPR036890">
    <property type="entry name" value="HATPase_C_sf"/>
</dbReference>
<dbReference type="SUPFAM" id="SSF55874">
    <property type="entry name" value="ATPase domain of HSP90 chaperone/DNA topoisomerase II/histidine kinase"/>
    <property type="match status" value="1"/>
</dbReference>
<dbReference type="InterPro" id="IPR005467">
    <property type="entry name" value="His_kinase_dom"/>
</dbReference>
<proteinExistence type="predicted"/>
<dbReference type="CDD" id="cd00082">
    <property type="entry name" value="HisKA"/>
    <property type="match status" value="1"/>
</dbReference>
<comment type="function">
    <text evidence="7">Photoreceptor which exists in two forms that are reversibly interconvertible by light: the R form that absorbs maximally in the red region of the spectrum and the FR form that absorbs maximally in the far-red region.</text>
</comment>
<keyword evidence="8" id="KW-0812">Transmembrane</keyword>
<dbReference type="InterPro" id="IPR003661">
    <property type="entry name" value="HisK_dim/P_dom"/>
</dbReference>
<dbReference type="OrthoDB" id="9813151at2"/>
<dbReference type="SMART" id="SM00388">
    <property type="entry name" value="HisKA"/>
    <property type="match status" value="1"/>
</dbReference>
<dbReference type="GO" id="GO:0000155">
    <property type="term" value="F:phosphorelay sensor kinase activity"/>
    <property type="evidence" value="ECO:0007669"/>
    <property type="project" value="InterPro"/>
</dbReference>
<feature type="domain" description="Histidine kinase" evidence="9">
    <location>
        <begin position="249"/>
        <end position="466"/>
    </location>
</feature>
<evidence type="ECO:0000256" key="5">
    <source>
        <dbReference type="ARBA" id="ARBA00022777"/>
    </source>
</evidence>
<keyword evidence="4" id="KW-0808">Transferase</keyword>
<dbReference type="PANTHER" id="PTHR43711:SF1">
    <property type="entry name" value="HISTIDINE KINASE 1"/>
    <property type="match status" value="1"/>
</dbReference>
<keyword evidence="6" id="KW-0902">Two-component regulatory system</keyword>
<evidence type="ECO:0000313" key="11">
    <source>
        <dbReference type="Proteomes" id="UP000186391"/>
    </source>
</evidence>
<comment type="caution">
    <text evidence="10">The sequence shown here is derived from an EMBL/GenBank/DDBJ whole genome shotgun (WGS) entry which is preliminary data.</text>
</comment>
<dbReference type="Gene3D" id="3.30.565.10">
    <property type="entry name" value="Histidine kinase-like ATPase, C-terminal domain"/>
    <property type="match status" value="1"/>
</dbReference>
<dbReference type="EMBL" id="MRCA01000001">
    <property type="protein sequence ID" value="OKH16275.1"/>
    <property type="molecule type" value="Genomic_DNA"/>
</dbReference>
<keyword evidence="8" id="KW-0472">Membrane</keyword>
<dbReference type="Pfam" id="PF02518">
    <property type="entry name" value="HATPase_c"/>
    <property type="match status" value="1"/>
</dbReference>
<dbReference type="InterPro" id="IPR036097">
    <property type="entry name" value="HisK_dim/P_sf"/>
</dbReference>
<dbReference type="InterPro" id="IPR050736">
    <property type="entry name" value="Sensor_HK_Regulatory"/>
</dbReference>
<reference evidence="10 11" key="1">
    <citation type="submission" date="2016-11" db="EMBL/GenBank/DDBJ databases">
        <title>Draft Genome Sequences of Nine Cyanobacterial Strains from Diverse Habitats.</title>
        <authorList>
            <person name="Zhu T."/>
            <person name="Hou S."/>
            <person name="Lu X."/>
            <person name="Hess W.R."/>
        </authorList>
    </citation>
    <scope>NUCLEOTIDE SEQUENCE [LARGE SCALE GENOMIC DNA]</scope>
    <source>
        <strain evidence="10 11">NIES-592</strain>
    </source>
</reference>